<gene>
    <name evidence="3" type="ORF">AN695_0201020</name>
    <name evidence="2" type="ORF">DKC05_24670</name>
</gene>
<dbReference type="Proteomes" id="UP000245399">
    <property type="component" value="Chromosome"/>
</dbReference>
<accession>A0A2F0Q4Z5</accession>
<dbReference type="Proteomes" id="UP000050489">
    <property type="component" value="Unassembled WGS sequence"/>
</dbReference>
<dbReference type="EMBL" id="CP029449">
    <property type="protein sequence ID" value="AWL70614.1"/>
    <property type="molecule type" value="Genomic_DNA"/>
</dbReference>
<dbReference type="PROSITE" id="PS51257">
    <property type="entry name" value="PROKAR_LIPOPROTEIN"/>
    <property type="match status" value="1"/>
</dbReference>
<dbReference type="NCBIfam" id="NF045617">
    <property type="entry name" value="mostly_LP"/>
    <property type="match status" value="1"/>
</dbReference>
<reference evidence="4" key="1">
    <citation type="submission" date="2016-04" db="EMBL/GenBank/DDBJ databases">
        <authorList>
            <person name="Osei Sekyere J."/>
            <person name="Sivertsen A."/>
            <person name="Pedersen A.T."/>
            <person name="Sundsfjord A."/>
        </authorList>
    </citation>
    <scope>NUCLEOTIDE SEQUENCE [LARGE SCALE GENOMIC DNA]</scope>
    <source>
        <strain evidence="4">945174350</strain>
    </source>
</reference>
<dbReference type="Pfam" id="PF24295">
    <property type="entry name" value="DUF7480"/>
    <property type="match status" value="1"/>
</dbReference>
<evidence type="ECO:0000313" key="4">
    <source>
        <dbReference type="Proteomes" id="UP000050489"/>
    </source>
</evidence>
<proteinExistence type="predicted"/>
<evidence type="ECO:0000259" key="1">
    <source>
        <dbReference type="Pfam" id="PF24295"/>
    </source>
</evidence>
<sequence>MIMEKRKYLATLCSILMLSACESRILDIQAAKVNVVDDKVCLQVPAKSHEYLNGIQIVEADKENEAFRKYFDVNESQPLLLSQDSCVPDFGYPFKEGHTYGFLTETFFKGEGQSGGRNFSSSFRLYRESGVLKVEQIR</sequence>
<dbReference type="InterPro" id="IPR054657">
    <property type="entry name" value="T6SS_periplasmic_put"/>
</dbReference>
<organism evidence="3 4">
    <name type="scientific">Serratia marcescens</name>
    <dbReference type="NCBI Taxonomy" id="615"/>
    <lineage>
        <taxon>Bacteria</taxon>
        <taxon>Pseudomonadati</taxon>
        <taxon>Pseudomonadota</taxon>
        <taxon>Gammaproteobacteria</taxon>
        <taxon>Enterobacterales</taxon>
        <taxon>Yersiniaceae</taxon>
        <taxon>Serratia</taxon>
    </lineage>
</organism>
<dbReference type="EMBL" id="LJEX02000001">
    <property type="protein sequence ID" value="OCO91410.1"/>
    <property type="molecule type" value="Genomic_DNA"/>
</dbReference>
<feature type="domain" description="DUF7480" evidence="1">
    <location>
        <begin position="30"/>
        <end position="126"/>
    </location>
</feature>
<dbReference type="AlphaFoldDB" id="A0A2F0Q4Z5"/>
<evidence type="ECO:0000313" key="3">
    <source>
        <dbReference type="EMBL" id="OCO91410.1"/>
    </source>
</evidence>
<reference evidence="2 5" key="3">
    <citation type="submission" date="2018-05" db="EMBL/GenBank/DDBJ databases">
        <title>Klebsiella quasipneumonaiae provides a window into carbapenemase gene transfer, plasmid rearrangements and nosocomial acquisition from the hospital environment.</title>
        <authorList>
            <person name="Mathers A.J."/>
            <person name="Vegesana K."/>
            <person name="Stoesser N."/>
            <person name="Crook D."/>
            <person name="Vaughan A."/>
            <person name="Barry K."/>
            <person name="Parikh H."/>
            <person name="Sebra R."/>
            <person name="Kotay S."/>
            <person name="Walker A.S."/>
            <person name="Sheppard A.E."/>
        </authorList>
    </citation>
    <scope>NUCLEOTIDE SEQUENCE [LARGE SCALE GENOMIC DNA]</scope>
    <source>
        <strain evidence="2 5">CAV1761</strain>
    </source>
</reference>
<name>A0A2F0Q4Z5_SERMA</name>
<evidence type="ECO:0000313" key="5">
    <source>
        <dbReference type="Proteomes" id="UP000245399"/>
    </source>
</evidence>
<dbReference type="InterPro" id="IPR055903">
    <property type="entry name" value="DUF7480"/>
</dbReference>
<protein>
    <recommendedName>
        <fullName evidence="1">DUF7480 domain-containing protein</fullName>
    </recommendedName>
</protein>
<evidence type="ECO:0000313" key="2">
    <source>
        <dbReference type="EMBL" id="AWL70614.1"/>
    </source>
</evidence>
<reference evidence="3" key="2">
    <citation type="journal article" date="2017" name="PLoS ONE">
        <title>Genomic and phenotypic characterisation of fluoroquinolone resistance mechanisms in Enterobacteriaceae in Durban, South Africa.</title>
        <authorList>
            <person name="Osei Sekyere J."/>
            <person name="Amoako D.G."/>
        </authorList>
    </citation>
    <scope>NUCLEOTIDE SEQUENCE</scope>
    <source>
        <strain evidence="3">945174350</strain>
    </source>
</reference>